<name>A0A423JJA5_9PSED</name>
<dbReference type="EMBL" id="MOBQ01000059">
    <property type="protein sequence ID" value="RON37775.1"/>
    <property type="molecule type" value="Genomic_DNA"/>
</dbReference>
<proteinExistence type="predicted"/>
<accession>A0A423JJA5</accession>
<evidence type="ECO:0000259" key="1">
    <source>
        <dbReference type="Pfam" id="PF02698"/>
    </source>
</evidence>
<evidence type="ECO:0000313" key="2">
    <source>
        <dbReference type="EMBL" id="RON37775.1"/>
    </source>
</evidence>
<dbReference type="Gene3D" id="3.40.50.620">
    <property type="entry name" value="HUPs"/>
    <property type="match status" value="1"/>
</dbReference>
<evidence type="ECO:0000313" key="3">
    <source>
        <dbReference type="Proteomes" id="UP000285349"/>
    </source>
</evidence>
<reference evidence="2 3" key="1">
    <citation type="submission" date="2016-10" db="EMBL/GenBank/DDBJ databases">
        <title>Comparative genome analysis of multiple Pseudomonas spp. focuses on biocontrol and plant growth promoting traits.</title>
        <authorList>
            <person name="Tao X.-Y."/>
            <person name="Taylor C.G."/>
        </authorList>
    </citation>
    <scope>NUCLEOTIDE SEQUENCE [LARGE SCALE GENOMIC DNA]</scope>
    <source>
        <strain evidence="2 3">37A10</strain>
    </source>
</reference>
<protein>
    <recommendedName>
        <fullName evidence="1">DUF218 domain-containing protein</fullName>
    </recommendedName>
</protein>
<comment type="caution">
    <text evidence="2">The sequence shown here is derived from an EMBL/GenBank/DDBJ whole genome shotgun (WGS) entry which is preliminary data.</text>
</comment>
<dbReference type="GO" id="GO:0005886">
    <property type="term" value="C:plasma membrane"/>
    <property type="evidence" value="ECO:0007669"/>
    <property type="project" value="TreeGrafter"/>
</dbReference>
<sequence length="212" mass="23711">MTPTLQYATVLWDFLGAGRKHSACELIVVCGSYDLRVCDYACELLKKGVAPHLLFTGNTGNWTKHLWERTEADIFAQRALALGVTADQFTLESRATNFAENIGFAKVLFPHVRRATFLTKPNSIRRVALTLPIQWPELEAQVDAPSFGFPGEVSNLIGVLGLIDEMVGDVHRIMVYPSLGFQAQQVIPEDVQVAWRYLVEQGFDHHLIKGRS</sequence>
<dbReference type="InterPro" id="IPR003848">
    <property type="entry name" value="DUF218"/>
</dbReference>
<dbReference type="PANTHER" id="PTHR30336:SF20">
    <property type="entry name" value="DUF218 DOMAIN-CONTAINING PROTEIN"/>
    <property type="match status" value="1"/>
</dbReference>
<dbReference type="CDD" id="cd06259">
    <property type="entry name" value="YdcF-like"/>
    <property type="match status" value="1"/>
</dbReference>
<dbReference type="InterPro" id="IPR051599">
    <property type="entry name" value="Cell_Envelope_Assoc"/>
</dbReference>
<dbReference type="InterPro" id="IPR014729">
    <property type="entry name" value="Rossmann-like_a/b/a_fold"/>
</dbReference>
<dbReference type="Pfam" id="PF02698">
    <property type="entry name" value="DUF218"/>
    <property type="match status" value="1"/>
</dbReference>
<dbReference type="AlphaFoldDB" id="A0A423JJA5"/>
<dbReference type="RefSeq" id="WP_123516543.1">
    <property type="nucleotide sequence ID" value="NZ_MOBQ01000059.1"/>
</dbReference>
<dbReference type="Proteomes" id="UP000285349">
    <property type="component" value="Unassembled WGS sequence"/>
</dbReference>
<organism evidence="2 3">
    <name type="scientific">Pseudomonas frederiksbergensis</name>
    <dbReference type="NCBI Taxonomy" id="104087"/>
    <lineage>
        <taxon>Bacteria</taxon>
        <taxon>Pseudomonadati</taxon>
        <taxon>Pseudomonadota</taxon>
        <taxon>Gammaproteobacteria</taxon>
        <taxon>Pseudomonadales</taxon>
        <taxon>Pseudomonadaceae</taxon>
        <taxon>Pseudomonas</taxon>
    </lineage>
</organism>
<feature type="domain" description="DUF218" evidence="1">
    <location>
        <begin position="26"/>
        <end position="131"/>
    </location>
</feature>
<dbReference type="OrthoDB" id="2216870at2"/>
<dbReference type="PANTHER" id="PTHR30336">
    <property type="entry name" value="INNER MEMBRANE PROTEIN, PROBABLE PERMEASE"/>
    <property type="match status" value="1"/>
</dbReference>
<gene>
    <name evidence="2" type="ORF">BK666_31645</name>
</gene>